<keyword evidence="2 13" id="KW-0378">Hydrolase</keyword>
<dbReference type="InterPro" id="IPR052382">
    <property type="entry name" value="ABHD10_acyl-thioesterase"/>
</dbReference>
<dbReference type="Pfam" id="PF12697">
    <property type="entry name" value="Abhydrolase_6"/>
    <property type="match status" value="1"/>
</dbReference>
<comment type="caution">
    <text evidence="13">The sequence shown here is derived from an EMBL/GenBank/DDBJ whole genome shotgun (WGS) entry which is preliminary data.</text>
</comment>
<dbReference type="GO" id="GO:0004553">
    <property type="term" value="F:hydrolase activity, hydrolyzing O-glycosyl compounds"/>
    <property type="evidence" value="ECO:0007669"/>
    <property type="project" value="TreeGrafter"/>
</dbReference>
<reference evidence="13 14" key="1">
    <citation type="submission" date="2018-05" db="EMBL/GenBank/DDBJ databases">
        <title>Description of Sphingomonas pokkalii sp nov, isolated from the rhizosphere of saline tolerant pokkali rice and its draft genome analysis.</title>
        <authorList>
            <person name="Menon R."/>
            <person name="Kumari S."/>
            <person name="Rameshkumar N."/>
        </authorList>
    </citation>
    <scope>NUCLEOTIDE SEQUENCE [LARGE SCALE GENOMIC DNA]</scope>
    <source>
        <strain evidence="13 14">L3B27</strain>
    </source>
</reference>
<dbReference type="Gene3D" id="3.40.50.1820">
    <property type="entry name" value="alpha/beta hydrolase"/>
    <property type="match status" value="1"/>
</dbReference>
<evidence type="ECO:0000256" key="7">
    <source>
        <dbReference type="ARBA" id="ARBA00042645"/>
    </source>
</evidence>
<evidence type="ECO:0000256" key="5">
    <source>
        <dbReference type="ARBA" id="ARBA00039314"/>
    </source>
</evidence>
<dbReference type="InterPro" id="IPR000073">
    <property type="entry name" value="AB_hydrolase_1"/>
</dbReference>
<dbReference type="GO" id="GO:0102390">
    <property type="term" value="F:mycophenolic acid acyl-glucuronide esterase activity"/>
    <property type="evidence" value="ECO:0007669"/>
    <property type="project" value="UniProtKB-EC"/>
</dbReference>
<keyword evidence="14" id="KW-1185">Reference proteome</keyword>
<keyword evidence="3" id="KW-0809">Transit peptide</keyword>
<dbReference type="PANTHER" id="PTHR16138">
    <property type="entry name" value="MYCOPHENOLIC ACID ACYL-GLUCURONIDE ESTERASE, MITOCHONDRIAL"/>
    <property type="match status" value="1"/>
</dbReference>
<dbReference type="RefSeq" id="WP_116469080.1">
    <property type="nucleotide sequence ID" value="NZ_QENQ01000001.1"/>
</dbReference>
<feature type="domain" description="AB hydrolase-1" evidence="12">
    <location>
        <begin position="18"/>
        <end position="196"/>
    </location>
</feature>
<evidence type="ECO:0000259" key="12">
    <source>
        <dbReference type="Pfam" id="PF12697"/>
    </source>
</evidence>
<dbReference type="OrthoDB" id="9813296at2"/>
<dbReference type="InterPro" id="IPR029058">
    <property type="entry name" value="AB_hydrolase_fold"/>
</dbReference>
<comment type="catalytic activity">
    <reaction evidence="11">
        <text>mycophenolic acid O-acyl-beta-D-glucuronide + H2O = mycophenolate + D-glucuronate + H(+)</text>
        <dbReference type="Rhea" id="RHEA:34179"/>
        <dbReference type="ChEBI" id="CHEBI:15377"/>
        <dbReference type="ChEBI" id="CHEBI:15378"/>
        <dbReference type="ChEBI" id="CHEBI:58720"/>
        <dbReference type="ChEBI" id="CHEBI:62932"/>
        <dbReference type="ChEBI" id="CHEBI:66982"/>
        <dbReference type="EC" id="3.1.1.93"/>
    </reaction>
    <physiologicalReaction direction="left-to-right" evidence="11">
        <dbReference type="Rhea" id="RHEA:34180"/>
    </physiologicalReaction>
</comment>
<evidence type="ECO:0000256" key="6">
    <source>
        <dbReference type="ARBA" id="ARBA00041520"/>
    </source>
</evidence>
<evidence type="ECO:0000313" key="14">
    <source>
        <dbReference type="Proteomes" id="UP000245890"/>
    </source>
</evidence>
<evidence type="ECO:0000256" key="3">
    <source>
        <dbReference type="ARBA" id="ARBA00022946"/>
    </source>
</evidence>
<comment type="function">
    <text evidence="9">Acts as an acyl-protein thioesterase that hydrolyzes fatty acids from acylated residues in proteins. Regulates the mitochondrial S-depalmitoylation of the nucleophilic active site residue of peroxiredoxin-5/PRDX5, a key antioxidant protein, therefore modulating mitochondrial antioxidant ability. Also catalyzes the deglucuronidation of mycophenolic acid acyl-glucuronide, an active metabolite of the immunosuppressant drug mycophenolate.</text>
</comment>
<evidence type="ECO:0000256" key="9">
    <source>
        <dbReference type="ARBA" id="ARBA00046047"/>
    </source>
</evidence>
<evidence type="ECO:0000313" key="13">
    <source>
        <dbReference type="EMBL" id="PVX29646.1"/>
    </source>
</evidence>
<sequence length="243" mass="26513">MTAPALAYRHSPGTAPTIVFLPGYRSDMQGSKVLALEAWAQARGQAFLRFDYAGCGESPGAFEDQTLASWRDDALAMIDSVAEGPVVLVGSSMGGWIMLLAALARPERVIGMVGIAAAPDFTDWGFTDAEKRHMQAEGRLEQPSDYSDAPMVTTHAFWRSGEANRVLDAPIAFDGPVRLLHGQRDAEVPWNLALRIAETIRSDKVQAWIVKDGDHRLSRDADIRLLLRATEEVLIECCSPSSC</sequence>
<dbReference type="EC" id="3.1.1.93" evidence="4"/>
<accession>A0A2U0SE45</accession>
<dbReference type="PANTHER" id="PTHR16138:SF7">
    <property type="entry name" value="PALMITOYL-PROTEIN THIOESTERASE ABHD10, MITOCHONDRIAL"/>
    <property type="match status" value="1"/>
</dbReference>
<evidence type="ECO:0000256" key="11">
    <source>
        <dbReference type="ARBA" id="ARBA00047972"/>
    </source>
</evidence>
<dbReference type="AlphaFoldDB" id="A0A2U0SE45"/>
<dbReference type="SUPFAM" id="SSF53474">
    <property type="entry name" value="alpha/beta-Hydrolases"/>
    <property type="match status" value="1"/>
</dbReference>
<proteinExistence type="predicted"/>
<organism evidence="13 14">
    <name type="scientific">Sphingomonas pokkalii</name>
    <dbReference type="NCBI Taxonomy" id="2175090"/>
    <lineage>
        <taxon>Bacteria</taxon>
        <taxon>Pseudomonadati</taxon>
        <taxon>Pseudomonadota</taxon>
        <taxon>Alphaproteobacteria</taxon>
        <taxon>Sphingomonadales</taxon>
        <taxon>Sphingomonadaceae</taxon>
        <taxon>Sphingomonas</taxon>
    </lineage>
</organism>
<dbReference type="EC" id="3.1.2.22" evidence="1"/>
<dbReference type="GO" id="GO:0008474">
    <property type="term" value="F:palmitoyl-(protein) hydrolase activity"/>
    <property type="evidence" value="ECO:0007669"/>
    <property type="project" value="UniProtKB-EC"/>
</dbReference>
<comment type="catalytic activity">
    <reaction evidence="10">
        <text>S-hexadecanoyl-L-cysteinyl-[protein] + H2O = L-cysteinyl-[protein] + hexadecanoate + H(+)</text>
        <dbReference type="Rhea" id="RHEA:19233"/>
        <dbReference type="Rhea" id="RHEA-COMP:10131"/>
        <dbReference type="Rhea" id="RHEA-COMP:11032"/>
        <dbReference type="ChEBI" id="CHEBI:7896"/>
        <dbReference type="ChEBI" id="CHEBI:15377"/>
        <dbReference type="ChEBI" id="CHEBI:15378"/>
        <dbReference type="ChEBI" id="CHEBI:29950"/>
        <dbReference type="ChEBI" id="CHEBI:74151"/>
        <dbReference type="EC" id="3.1.2.22"/>
    </reaction>
    <physiologicalReaction direction="left-to-right" evidence="10">
        <dbReference type="Rhea" id="RHEA:19234"/>
    </physiologicalReaction>
</comment>
<name>A0A2U0SE45_9SPHN</name>
<dbReference type="EMBL" id="QENQ01000001">
    <property type="protein sequence ID" value="PVX29646.1"/>
    <property type="molecule type" value="Genomic_DNA"/>
</dbReference>
<evidence type="ECO:0000256" key="10">
    <source>
        <dbReference type="ARBA" id="ARBA00047409"/>
    </source>
</evidence>
<gene>
    <name evidence="13" type="ORF">DD559_10210</name>
</gene>
<evidence type="ECO:0000256" key="8">
    <source>
        <dbReference type="ARBA" id="ARBA00042704"/>
    </source>
</evidence>
<protein>
    <recommendedName>
        <fullName evidence="5">Palmitoyl-protein thioesterase ABHD10, mitochondrial</fullName>
        <ecNumber evidence="4">3.1.1.93</ecNumber>
        <ecNumber evidence="1">3.1.2.22</ecNumber>
    </recommendedName>
    <alternativeName>
        <fullName evidence="7">Acyl-protein thioesterase ABHD10</fullName>
    </alternativeName>
    <alternativeName>
        <fullName evidence="8">Alpha/beta hydrolase domain-containing protein 10</fullName>
    </alternativeName>
    <alternativeName>
        <fullName evidence="6">Mycophenolic acid acyl-glucuronide esterase, mitochondrial</fullName>
    </alternativeName>
</protein>
<evidence type="ECO:0000256" key="4">
    <source>
        <dbReference type="ARBA" id="ARBA00039132"/>
    </source>
</evidence>
<evidence type="ECO:0000256" key="2">
    <source>
        <dbReference type="ARBA" id="ARBA00022801"/>
    </source>
</evidence>
<dbReference type="Proteomes" id="UP000245890">
    <property type="component" value="Unassembled WGS sequence"/>
</dbReference>
<evidence type="ECO:0000256" key="1">
    <source>
        <dbReference type="ARBA" id="ARBA00012423"/>
    </source>
</evidence>